<keyword evidence="7" id="KW-1185">Reference proteome</keyword>
<evidence type="ECO:0000256" key="4">
    <source>
        <dbReference type="RuleBase" id="RU362063"/>
    </source>
</evidence>
<dbReference type="InterPro" id="IPR039246">
    <property type="entry name" value="Flagellar_FlgA"/>
</dbReference>
<dbReference type="Proteomes" id="UP001336250">
    <property type="component" value="Unassembled WGS sequence"/>
</dbReference>
<feature type="signal peptide" evidence="4">
    <location>
        <begin position="1"/>
        <end position="25"/>
    </location>
</feature>
<dbReference type="AlphaFoldDB" id="A0AAW9QKN7"/>
<comment type="function">
    <text evidence="4">Involved in the assembly process of the P-ring formation. It may associate with FlgF on the rod constituting a structure essential for the P-ring assembly or may act as a modulator protein for the P-ring assembly.</text>
</comment>
<gene>
    <name evidence="6" type="primary">flgA</name>
    <name evidence="6" type="ORF">V4F39_16950</name>
</gene>
<evidence type="ECO:0000259" key="5">
    <source>
        <dbReference type="SMART" id="SM00858"/>
    </source>
</evidence>
<proteinExistence type="inferred from homology"/>
<feature type="domain" description="SAF" evidence="5">
    <location>
        <begin position="114"/>
        <end position="175"/>
    </location>
</feature>
<keyword evidence="6" id="KW-0969">Cilium</keyword>
<dbReference type="EMBL" id="JAZIBG010000036">
    <property type="protein sequence ID" value="MEF7615605.1"/>
    <property type="molecule type" value="Genomic_DNA"/>
</dbReference>
<dbReference type="Gene3D" id="2.30.30.760">
    <property type="match status" value="1"/>
</dbReference>
<accession>A0AAW9QKN7</accession>
<dbReference type="SMART" id="SM00858">
    <property type="entry name" value="SAF"/>
    <property type="match status" value="1"/>
</dbReference>
<keyword evidence="2 4" id="KW-0732">Signal</keyword>
<keyword evidence="3 4" id="KW-0574">Periplasm</keyword>
<protein>
    <recommendedName>
        <fullName evidence="4">Flagella basal body P-ring formation protein FlgA</fullName>
    </recommendedName>
</protein>
<organism evidence="6 7">
    <name type="scientific">Aquincola agrisoli</name>
    <dbReference type="NCBI Taxonomy" id="3119538"/>
    <lineage>
        <taxon>Bacteria</taxon>
        <taxon>Pseudomonadati</taxon>
        <taxon>Pseudomonadota</taxon>
        <taxon>Betaproteobacteria</taxon>
        <taxon>Burkholderiales</taxon>
        <taxon>Sphaerotilaceae</taxon>
        <taxon>Aquincola</taxon>
    </lineage>
</organism>
<evidence type="ECO:0000313" key="7">
    <source>
        <dbReference type="Proteomes" id="UP001336250"/>
    </source>
</evidence>
<dbReference type="PANTHER" id="PTHR36307">
    <property type="entry name" value="FLAGELLA BASAL BODY P-RING FORMATION PROTEIN FLGA"/>
    <property type="match status" value="1"/>
</dbReference>
<comment type="similarity">
    <text evidence="4">Belongs to the FlgA family.</text>
</comment>
<dbReference type="PANTHER" id="PTHR36307:SF1">
    <property type="entry name" value="FLAGELLA BASAL BODY P-RING FORMATION PROTEIN FLGA"/>
    <property type="match status" value="1"/>
</dbReference>
<comment type="subcellular location">
    <subcellularLocation>
        <location evidence="1 4">Periplasm</location>
    </subcellularLocation>
</comment>
<name>A0AAW9QKN7_9BURK</name>
<evidence type="ECO:0000256" key="3">
    <source>
        <dbReference type="ARBA" id="ARBA00022764"/>
    </source>
</evidence>
<dbReference type="Pfam" id="PF13144">
    <property type="entry name" value="ChapFlgA"/>
    <property type="match status" value="1"/>
</dbReference>
<dbReference type="GO" id="GO:0042597">
    <property type="term" value="C:periplasmic space"/>
    <property type="evidence" value="ECO:0007669"/>
    <property type="project" value="UniProtKB-SubCell"/>
</dbReference>
<dbReference type="GO" id="GO:0044780">
    <property type="term" value="P:bacterial-type flagellum assembly"/>
    <property type="evidence" value="ECO:0007669"/>
    <property type="project" value="InterPro"/>
</dbReference>
<keyword evidence="6" id="KW-0966">Cell projection</keyword>
<comment type="caution">
    <text evidence="6">The sequence shown here is derived from an EMBL/GenBank/DDBJ whole genome shotgun (WGS) entry which is preliminary data.</text>
</comment>
<dbReference type="NCBIfam" id="TIGR03170">
    <property type="entry name" value="flgA_cterm"/>
    <property type="match status" value="1"/>
</dbReference>
<reference evidence="6 7" key="1">
    <citation type="submission" date="2024-02" db="EMBL/GenBank/DDBJ databases">
        <title>Genome sequence of Aquincola sp. MAHUQ-54.</title>
        <authorList>
            <person name="Huq M.A."/>
        </authorList>
    </citation>
    <scope>NUCLEOTIDE SEQUENCE [LARGE SCALE GENOMIC DNA]</scope>
    <source>
        <strain evidence="6 7">MAHUQ-54</strain>
    </source>
</reference>
<dbReference type="RefSeq" id="WP_332290896.1">
    <property type="nucleotide sequence ID" value="NZ_JAZIBG010000036.1"/>
</dbReference>
<dbReference type="InterPro" id="IPR017585">
    <property type="entry name" value="SAF_FlgA"/>
</dbReference>
<dbReference type="Gene3D" id="3.90.1210.10">
    <property type="entry name" value="Antifreeze-like/N-acetylneuraminic acid synthase C-terminal domain"/>
    <property type="match status" value="1"/>
</dbReference>
<evidence type="ECO:0000256" key="2">
    <source>
        <dbReference type="ARBA" id="ARBA00022729"/>
    </source>
</evidence>
<evidence type="ECO:0000313" key="6">
    <source>
        <dbReference type="EMBL" id="MEF7615605.1"/>
    </source>
</evidence>
<dbReference type="InterPro" id="IPR013974">
    <property type="entry name" value="SAF"/>
</dbReference>
<keyword evidence="4" id="KW-1005">Bacterial flagellum biogenesis</keyword>
<feature type="chain" id="PRO_5043098539" description="Flagella basal body P-ring formation protein FlgA" evidence="4">
    <location>
        <begin position="26"/>
        <end position="240"/>
    </location>
</feature>
<keyword evidence="6" id="KW-0282">Flagellum</keyword>
<evidence type="ECO:0000256" key="1">
    <source>
        <dbReference type="ARBA" id="ARBA00004418"/>
    </source>
</evidence>
<sequence>MLLLCLSKKWIPAGLAAAFAAVVSAAPAVPSMEAAVADAAREALAQQAERDGLLAPEIGVSVAASGGKEAPRCAQAPVVDAVDTRFASRMRFAARCPGMDDTRRVFVVRGSLSADVVVAATSVPSGKPLAAADLTLDRRDVSSLADPLSDIDEASGQAPLRPLRAGQVLQKRLLTAPVLVKRGDSVLIDARRGPVQVTASGEALEPGKRDEVVRVRNVNTGKVIRARIVDAGVVEPADMP</sequence>
<dbReference type="CDD" id="cd11614">
    <property type="entry name" value="SAF_CpaB_FlgA_like"/>
    <property type="match status" value="1"/>
</dbReference>